<keyword evidence="1 4" id="KW-0808">Transferase</keyword>
<dbReference type="GO" id="GO:0016747">
    <property type="term" value="F:acyltransferase activity, transferring groups other than amino-acyl groups"/>
    <property type="evidence" value="ECO:0007669"/>
    <property type="project" value="InterPro"/>
</dbReference>
<dbReference type="InterPro" id="IPR016181">
    <property type="entry name" value="Acyl_CoA_acyltransferase"/>
</dbReference>
<organism evidence="4 5">
    <name type="scientific">Kribbella soli</name>
    <dbReference type="NCBI Taxonomy" id="1124743"/>
    <lineage>
        <taxon>Bacteria</taxon>
        <taxon>Bacillati</taxon>
        <taxon>Actinomycetota</taxon>
        <taxon>Actinomycetes</taxon>
        <taxon>Propionibacteriales</taxon>
        <taxon>Kribbellaceae</taxon>
        <taxon>Kribbella</taxon>
    </lineage>
</organism>
<gene>
    <name evidence="4" type="ORF">E0H45_34575</name>
</gene>
<protein>
    <submittedName>
        <fullName evidence="4">GNAT family N-acetyltransferase</fullName>
    </submittedName>
</protein>
<sequence>MKHIVEERSAEDAELGELLAAAFGELVAKYGVEGRSQVKDGARYFVVLDDARRAVGCGAVQAFEPDSEHHGDGEVKRMYVAPAARGRGYARALLAGLEGAARTAGHPTLRLSTGALQPEAIALYESSGYALTAPWGKYVDQPGTRCYAKGIPVEFTGDGTSHFHG</sequence>
<dbReference type="InterPro" id="IPR000182">
    <property type="entry name" value="GNAT_dom"/>
</dbReference>
<accession>A0A4R0H951</accession>
<feature type="domain" description="N-acetyltransferase" evidence="3">
    <location>
        <begin position="2"/>
        <end position="152"/>
    </location>
</feature>
<dbReference type="SUPFAM" id="SSF55729">
    <property type="entry name" value="Acyl-CoA N-acyltransferases (Nat)"/>
    <property type="match status" value="1"/>
</dbReference>
<proteinExistence type="predicted"/>
<evidence type="ECO:0000259" key="3">
    <source>
        <dbReference type="PROSITE" id="PS51186"/>
    </source>
</evidence>
<evidence type="ECO:0000256" key="1">
    <source>
        <dbReference type="ARBA" id="ARBA00022679"/>
    </source>
</evidence>
<evidence type="ECO:0000313" key="4">
    <source>
        <dbReference type="EMBL" id="TCC04209.1"/>
    </source>
</evidence>
<evidence type="ECO:0000313" key="5">
    <source>
        <dbReference type="Proteomes" id="UP000292346"/>
    </source>
</evidence>
<comment type="caution">
    <text evidence="4">The sequence shown here is derived from an EMBL/GenBank/DDBJ whole genome shotgun (WGS) entry which is preliminary data.</text>
</comment>
<dbReference type="PANTHER" id="PTHR43877:SF2">
    <property type="entry name" value="AMINOALKYLPHOSPHONATE N-ACETYLTRANSFERASE-RELATED"/>
    <property type="match status" value="1"/>
</dbReference>
<name>A0A4R0H951_9ACTN</name>
<keyword evidence="5" id="KW-1185">Reference proteome</keyword>
<dbReference type="OrthoDB" id="70840at2"/>
<dbReference type="PROSITE" id="PS51186">
    <property type="entry name" value="GNAT"/>
    <property type="match status" value="1"/>
</dbReference>
<dbReference type="RefSeq" id="WP_131345264.1">
    <property type="nucleotide sequence ID" value="NZ_SJJZ01000004.1"/>
</dbReference>
<dbReference type="CDD" id="cd04301">
    <property type="entry name" value="NAT_SF"/>
    <property type="match status" value="1"/>
</dbReference>
<evidence type="ECO:0000256" key="2">
    <source>
        <dbReference type="ARBA" id="ARBA00023315"/>
    </source>
</evidence>
<dbReference type="PANTHER" id="PTHR43877">
    <property type="entry name" value="AMINOALKYLPHOSPHONATE N-ACETYLTRANSFERASE-RELATED-RELATED"/>
    <property type="match status" value="1"/>
</dbReference>
<keyword evidence="2" id="KW-0012">Acyltransferase</keyword>
<dbReference type="EMBL" id="SJJZ01000004">
    <property type="protein sequence ID" value="TCC04209.1"/>
    <property type="molecule type" value="Genomic_DNA"/>
</dbReference>
<dbReference type="Gene3D" id="3.40.630.30">
    <property type="match status" value="1"/>
</dbReference>
<reference evidence="4 5" key="1">
    <citation type="submission" date="2019-02" db="EMBL/GenBank/DDBJ databases">
        <title>Kribbella capetownensis sp. nov. and Kribbella speibonae sp. nov., isolated from soil.</title>
        <authorList>
            <person name="Curtis S.M."/>
            <person name="Norton I."/>
            <person name="Everest G.J."/>
            <person name="Meyers P.R."/>
        </authorList>
    </citation>
    <scope>NUCLEOTIDE SEQUENCE [LARGE SCALE GENOMIC DNA]</scope>
    <source>
        <strain evidence="4 5">KCTC 29219</strain>
    </source>
</reference>
<dbReference type="Proteomes" id="UP000292346">
    <property type="component" value="Unassembled WGS sequence"/>
</dbReference>
<dbReference type="AlphaFoldDB" id="A0A4R0H951"/>
<dbReference type="Pfam" id="PF00583">
    <property type="entry name" value="Acetyltransf_1"/>
    <property type="match status" value="1"/>
</dbReference>
<dbReference type="InterPro" id="IPR050832">
    <property type="entry name" value="Bact_Acetyltransf"/>
</dbReference>